<reference evidence="10" key="3">
    <citation type="submission" date="2021-02" db="UniProtKB">
        <authorList>
            <consortium name="EnsemblMetazoa"/>
        </authorList>
    </citation>
    <scope>IDENTIFICATION</scope>
    <source>
        <strain evidence="10">USDA</strain>
    </source>
</reference>
<sequence length="300" mass="34780">MLAIKNFRYRLINSSNLLNVVTKITTTHSIRFDSNKINDFNEKENAINKNKKSHKKLNIKSSSDRDTSKAKAKLKELLENSLSNNVFASENTKTNVSVPKPVRDKRKKFTGNKLNVAAENVSKAFGKNHLNIKNDLINRIKTINSSVGNLKEMQNDMDPLNQEEKKITSKMLNILQDLEISQEISSDETPILGIFQQPKPEEINNIEMTLWNELEREELHSLALQPPRNQYEEWIDWTNQGKLWHFPIDNDQGMEREFEVPFTKHVFLHEHLEGWCPSSGPIREFMDLVLIGLSKNPYLR</sequence>
<evidence type="ECO:0000256" key="4">
    <source>
        <dbReference type="ARBA" id="ARBA00022980"/>
    </source>
</evidence>
<gene>
    <name evidence="10" type="primary">8236493</name>
    <name evidence="9" type="ORF">Phum_PHUM156220</name>
</gene>
<evidence type="ECO:0000313" key="11">
    <source>
        <dbReference type="Proteomes" id="UP000009046"/>
    </source>
</evidence>
<dbReference type="InParanoid" id="E0VFE7"/>
<dbReference type="EMBL" id="DS235111">
    <property type="protein sequence ID" value="EEB12103.1"/>
    <property type="molecule type" value="Genomic_DNA"/>
</dbReference>
<accession>E0VFE7</accession>
<dbReference type="Pfam" id="PF15433">
    <property type="entry name" value="MRP-S31"/>
    <property type="match status" value="1"/>
</dbReference>
<dbReference type="Proteomes" id="UP000009046">
    <property type="component" value="Unassembled WGS sequence"/>
</dbReference>
<evidence type="ECO:0000256" key="1">
    <source>
        <dbReference type="ARBA" id="ARBA00004173"/>
    </source>
</evidence>
<dbReference type="FunCoup" id="E0VFE7">
    <property type="interactions" value="529"/>
</dbReference>
<evidence type="ECO:0000256" key="8">
    <source>
        <dbReference type="ARBA" id="ARBA00035363"/>
    </source>
</evidence>
<dbReference type="InterPro" id="IPR026299">
    <property type="entry name" value="MRP-S31"/>
</dbReference>
<evidence type="ECO:0000256" key="7">
    <source>
        <dbReference type="ARBA" id="ARBA00035133"/>
    </source>
</evidence>
<dbReference type="AlphaFoldDB" id="E0VFE7"/>
<keyword evidence="4 9" id="KW-0689">Ribosomal protein</keyword>
<evidence type="ECO:0000256" key="6">
    <source>
        <dbReference type="ARBA" id="ARBA00023274"/>
    </source>
</evidence>
<dbReference type="GO" id="GO:0005763">
    <property type="term" value="C:mitochondrial small ribosomal subunit"/>
    <property type="evidence" value="ECO:0007669"/>
    <property type="project" value="InterPro"/>
</dbReference>
<keyword evidence="5" id="KW-0496">Mitochondrion</keyword>
<dbReference type="KEGG" id="phu:Phum_PHUM156220"/>
<dbReference type="RefSeq" id="XP_002424841.1">
    <property type="nucleotide sequence ID" value="XM_002424796.1"/>
</dbReference>
<evidence type="ECO:0000256" key="5">
    <source>
        <dbReference type="ARBA" id="ARBA00023128"/>
    </source>
</evidence>
<comment type="subcellular location">
    <subcellularLocation>
        <location evidence="1">Mitochondrion</location>
    </subcellularLocation>
</comment>
<reference evidence="9" key="1">
    <citation type="submission" date="2007-04" db="EMBL/GenBank/DDBJ databases">
        <title>Annotation of Pediculus humanus corporis strain USDA.</title>
        <authorList>
            <person name="Kirkness E."/>
            <person name="Hannick L."/>
            <person name="Hass B."/>
            <person name="Bruggner R."/>
            <person name="Lawson D."/>
            <person name="Bidwell S."/>
            <person name="Joardar V."/>
            <person name="Caler E."/>
            <person name="Walenz B."/>
            <person name="Inman J."/>
            <person name="Schobel S."/>
            <person name="Galinsky K."/>
            <person name="Amedeo P."/>
            <person name="Strausberg R."/>
        </authorList>
    </citation>
    <scope>NUCLEOTIDE SEQUENCE</scope>
    <source>
        <strain evidence="9">USDA</strain>
    </source>
</reference>
<dbReference type="CTD" id="8236493"/>
<comment type="similarity">
    <text evidence="2">Belongs to the mitochondrion-specific ribosomal protein mS31 family.</text>
</comment>
<reference evidence="9" key="2">
    <citation type="submission" date="2007-04" db="EMBL/GenBank/DDBJ databases">
        <title>The genome of the human body louse.</title>
        <authorList>
            <consortium name="The Human Body Louse Genome Consortium"/>
            <person name="Kirkness E."/>
            <person name="Walenz B."/>
            <person name="Hass B."/>
            <person name="Bruggner R."/>
            <person name="Strausberg R."/>
        </authorList>
    </citation>
    <scope>NUCLEOTIDE SEQUENCE</scope>
    <source>
        <strain evidence="9">USDA</strain>
    </source>
</reference>
<dbReference type="GO" id="GO:0003735">
    <property type="term" value="F:structural constituent of ribosome"/>
    <property type="evidence" value="ECO:0007669"/>
    <property type="project" value="InterPro"/>
</dbReference>
<evidence type="ECO:0000256" key="2">
    <source>
        <dbReference type="ARBA" id="ARBA00011057"/>
    </source>
</evidence>
<dbReference type="EMBL" id="AAZO01001829">
    <property type="status" value="NOT_ANNOTATED_CDS"/>
    <property type="molecule type" value="Genomic_DNA"/>
</dbReference>
<dbReference type="EnsemblMetazoa" id="PHUM156220-RA">
    <property type="protein sequence ID" value="PHUM156220-PA"/>
    <property type="gene ID" value="PHUM156220"/>
</dbReference>
<dbReference type="GeneID" id="8236493"/>
<dbReference type="PANTHER" id="PTHR13231">
    <property type="entry name" value="MITOCHONDRIAL RIBOSOMAL PROTEIN S31"/>
    <property type="match status" value="1"/>
</dbReference>
<keyword evidence="3" id="KW-0809">Transit peptide</keyword>
<name>E0VFE7_PEDHC</name>
<evidence type="ECO:0000313" key="10">
    <source>
        <dbReference type="EnsemblMetazoa" id="PHUM156220-PA"/>
    </source>
</evidence>
<evidence type="ECO:0000256" key="3">
    <source>
        <dbReference type="ARBA" id="ARBA00022946"/>
    </source>
</evidence>
<dbReference type="VEuPathDB" id="VectorBase:PHUM156220"/>
<dbReference type="PANTHER" id="PTHR13231:SF3">
    <property type="entry name" value="SMALL RIBOSOMAL SUBUNIT PROTEIN MS31"/>
    <property type="match status" value="1"/>
</dbReference>
<proteinExistence type="inferred from homology"/>
<organism>
    <name type="scientific">Pediculus humanus subsp. corporis</name>
    <name type="common">Body louse</name>
    <dbReference type="NCBI Taxonomy" id="121224"/>
    <lineage>
        <taxon>Eukaryota</taxon>
        <taxon>Metazoa</taxon>
        <taxon>Ecdysozoa</taxon>
        <taxon>Arthropoda</taxon>
        <taxon>Hexapoda</taxon>
        <taxon>Insecta</taxon>
        <taxon>Pterygota</taxon>
        <taxon>Neoptera</taxon>
        <taxon>Paraneoptera</taxon>
        <taxon>Psocodea</taxon>
        <taxon>Troctomorpha</taxon>
        <taxon>Phthiraptera</taxon>
        <taxon>Anoplura</taxon>
        <taxon>Pediculidae</taxon>
        <taxon>Pediculus</taxon>
    </lineage>
</organism>
<keyword evidence="6" id="KW-0687">Ribonucleoprotein</keyword>
<evidence type="ECO:0000313" key="9">
    <source>
        <dbReference type="EMBL" id="EEB12103.1"/>
    </source>
</evidence>
<dbReference type="STRING" id="121224.E0VFE7"/>
<dbReference type="OrthoDB" id="5989925at2759"/>
<protein>
    <recommendedName>
        <fullName evidence="7">Small ribosomal subunit protein mS31</fullName>
    </recommendedName>
    <alternativeName>
        <fullName evidence="8">28S ribosomal protein S31, mitochondrial</fullName>
    </alternativeName>
</protein>
<keyword evidence="11" id="KW-1185">Reference proteome</keyword>
<dbReference type="HOGENOM" id="CLU_928441_0_0_1"/>
<dbReference type="eggNOG" id="ENOG502QSX9">
    <property type="taxonomic scope" value="Eukaryota"/>
</dbReference>